<keyword evidence="1" id="KW-0732">Signal</keyword>
<accession>A0ABR7EC01</accession>
<proteinExistence type="predicted"/>
<comment type="caution">
    <text evidence="2">The sequence shown here is derived from an EMBL/GenBank/DDBJ whole genome shotgun (WGS) entry which is preliminary data.</text>
</comment>
<dbReference type="RefSeq" id="WP_186856801.1">
    <property type="nucleotide sequence ID" value="NZ_JACOON010000001.1"/>
</dbReference>
<protein>
    <recommendedName>
        <fullName evidence="4">DUF3221 domain-containing protein</fullName>
    </recommendedName>
</protein>
<evidence type="ECO:0000313" key="3">
    <source>
        <dbReference type="Proteomes" id="UP000606889"/>
    </source>
</evidence>
<evidence type="ECO:0008006" key="4">
    <source>
        <dbReference type="Google" id="ProtNLM"/>
    </source>
</evidence>
<organism evidence="2 3">
    <name type="scientific">Christensenella tenuis</name>
    <dbReference type="NCBI Taxonomy" id="2763033"/>
    <lineage>
        <taxon>Bacteria</taxon>
        <taxon>Bacillati</taxon>
        <taxon>Bacillota</taxon>
        <taxon>Clostridia</taxon>
        <taxon>Christensenellales</taxon>
        <taxon>Christensenellaceae</taxon>
        <taxon>Christensenella</taxon>
    </lineage>
</organism>
<evidence type="ECO:0000313" key="2">
    <source>
        <dbReference type="EMBL" id="MBC5647294.1"/>
    </source>
</evidence>
<keyword evidence="3" id="KW-1185">Reference proteome</keyword>
<dbReference type="Proteomes" id="UP000606889">
    <property type="component" value="Unassembled WGS sequence"/>
</dbReference>
<dbReference type="PROSITE" id="PS51257">
    <property type="entry name" value="PROKAR_LIPOPROTEIN"/>
    <property type="match status" value="1"/>
</dbReference>
<dbReference type="EMBL" id="JACOON010000001">
    <property type="protein sequence ID" value="MBC5647294.1"/>
    <property type="molecule type" value="Genomic_DNA"/>
</dbReference>
<gene>
    <name evidence="2" type="ORF">H8S18_02955</name>
</gene>
<evidence type="ECO:0000256" key="1">
    <source>
        <dbReference type="SAM" id="SignalP"/>
    </source>
</evidence>
<name>A0ABR7EC01_9FIRM</name>
<feature type="chain" id="PRO_5045559095" description="DUF3221 domain-containing protein" evidence="1">
    <location>
        <begin position="19"/>
        <end position="104"/>
    </location>
</feature>
<feature type="signal peptide" evidence="1">
    <location>
        <begin position="1"/>
        <end position="18"/>
    </location>
</feature>
<reference evidence="2 3" key="1">
    <citation type="submission" date="2020-08" db="EMBL/GenBank/DDBJ databases">
        <title>Genome public.</title>
        <authorList>
            <person name="Liu C."/>
            <person name="Sun Q."/>
        </authorList>
    </citation>
    <scope>NUCLEOTIDE SEQUENCE [LARGE SCALE GENOMIC DNA]</scope>
    <source>
        <strain evidence="2 3">NSJ-35</strain>
    </source>
</reference>
<sequence>MKKPIHIVCVLFCLAAVAAGCGKQAGSEHFTAKIVEISGDSILAEPDPEETVRNSSDLFLFSMGELAEIGAEQGDKVILFYTGEIRETYPAQIDVTDWRLVENT</sequence>